<protein>
    <submittedName>
        <fullName evidence="1">Uncharacterized protein</fullName>
    </submittedName>
</protein>
<sequence length="60" mass="6786">DPPKNGIKKLIVTDTRFGPGMEKGNYINILDHLERAAFEEGKTFGEHVKEGFELNETKKP</sequence>
<comment type="caution">
    <text evidence="1">The sequence shown here is derived from an EMBL/GenBank/DDBJ whole genome shotgun (WGS) entry which is preliminary data.</text>
</comment>
<evidence type="ECO:0000313" key="1">
    <source>
        <dbReference type="EMBL" id="KKK45818.1"/>
    </source>
</evidence>
<reference evidence="1" key="1">
    <citation type="journal article" date="2015" name="Nature">
        <title>Complex archaea that bridge the gap between prokaryotes and eukaryotes.</title>
        <authorList>
            <person name="Spang A."/>
            <person name="Saw J.H."/>
            <person name="Jorgensen S.L."/>
            <person name="Zaremba-Niedzwiedzka K."/>
            <person name="Martijn J."/>
            <person name="Lind A.E."/>
            <person name="van Eijk R."/>
            <person name="Schleper C."/>
            <person name="Guy L."/>
            <person name="Ettema T.J."/>
        </authorList>
    </citation>
    <scope>NUCLEOTIDE SEQUENCE</scope>
</reference>
<proteinExistence type="predicted"/>
<dbReference type="EMBL" id="LAZR01070058">
    <property type="protein sequence ID" value="KKK45818.1"/>
    <property type="molecule type" value="Genomic_DNA"/>
</dbReference>
<name>A0A0F8VN78_9ZZZZ</name>
<organism evidence="1">
    <name type="scientific">marine sediment metagenome</name>
    <dbReference type="NCBI Taxonomy" id="412755"/>
    <lineage>
        <taxon>unclassified sequences</taxon>
        <taxon>metagenomes</taxon>
        <taxon>ecological metagenomes</taxon>
    </lineage>
</organism>
<accession>A0A0F8VN78</accession>
<dbReference type="AlphaFoldDB" id="A0A0F8VN78"/>
<gene>
    <name evidence="1" type="ORF">LCGC14_3164870</name>
</gene>
<feature type="non-terminal residue" evidence="1">
    <location>
        <position position="1"/>
    </location>
</feature>